<keyword evidence="3" id="KW-1185">Reference proteome</keyword>
<proteinExistence type="predicted"/>
<feature type="transmembrane region" description="Helical" evidence="1">
    <location>
        <begin position="53"/>
        <end position="71"/>
    </location>
</feature>
<keyword evidence="1" id="KW-0812">Transmembrane</keyword>
<feature type="transmembrane region" description="Helical" evidence="1">
    <location>
        <begin position="20"/>
        <end position="41"/>
    </location>
</feature>
<keyword evidence="1" id="KW-0472">Membrane</keyword>
<keyword evidence="1" id="KW-1133">Transmembrane helix</keyword>
<evidence type="ECO:0000313" key="3">
    <source>
        <dbReference type="Proteomes" id="UP001165341"/>
    </source>
</evidence>
<sequence length="185" mass="20864">MKVTGGPLVRAHALRPHGRLLRQSGLSVLALVAPVSAVLYWLTIPTDSWRPVLIGQIILFAICLLAAIAYFRTVIWVDRDGVTERGFLGRVTSYDKSEIGTIVLLDLYESGALDTHPQLFVTGLDGRLLLRMRGQFYSRGAMETIVEQLDAPIVRVAEPMTLQDLNRSRPELLYWFERRFTSHTD</sequence>
<evidence type="ECO:0000256" key="1">
    <source>
        <dbReference type="SAM" id="Phobius"/>
    </source>
</evidence>
<organism evidence="2 3">
    <name type="scientific">Cryobacterium zhongshanensis</name>
    <dbReference type="NCBI Taxonomy" id="2928153"/>
    <lineage>
        <taxon>Bacteria</taxon>
        <taxon>Bacillati</taxon>
        <taxon>Actinomycetota</taxon>
        <taxon>Actinomycetes</taxon>
        <taxon>Micrococcales</taxon>
        <taxon>Microbacteriaceae</taxon>
        <taxon>Cryobacterium</taxon>
    </lineage>
</organism>
<comment type="caution">
    <text evidence="2">The sequence shown here is derived from an EMBL/GenBank/DDBJ whole genome shotgun (WGS) entry which is preliminary data.</text>
</comment>
<evidence type="ECO:0000313" key="2">
    <source>
        <dbReference type="EMBL" id="MCI4656420.1"/>
    </source>
</evidence>
<dbReference type="Proteomes" id="UP001165341">
    <property type="component" value="Unassembled WGS sequence"/>
</dbReference>
<dbReference type="RefSeq" id="WP_243010624.1">
    <property type="nucleotide sequence ID" value="NZ_JALGAR010000001.1"/>
</dbReference>
<dbReference type="AlphaFoldDB" id="A0AA41UDX1"/>
<gene>
    <name evidence="2" type="ORF">MQH31_01135</name>
</gene>
<evidence type="ECO:0008006" key="4">
    <source>
        <dbReference type="Google" id="ProtNLM"/>
    </source>
</evidence>
<reference evidence="2" key="1">
    <citation type="submission" date="2022-03" db="EMBL/GenBank/DDBJ databases">
        <title>Cryobacterium sp. nov. strain ZS14-85, isolated from Antarctic soil.</title>
        <authorList>
            <person name="Li J."/>
            <person name="Niu G."/>
        </authorList>
    </citation>
    <scope>NUCLEOTIDE SEQUENCE</scope>
    <source>
        <strain evidence="2">ZS14-85</strain>
    </source>
</reference>
<accession>A0AA41UDX1</accession>
<protein>
    <recommendedName>
        <fullName evidence="4">PH domain-containing protein</fullName>
    </recommendedName>
</protein>
<name>A0AA41UDX1_9MICO</name>
<dbReference type="EMBL" id="JALGAR010000001">
    <property type="protein sequence ID" value="MCI4656420.1"/>
    <property type="molecule type" value="Genomic_DNA"/>
</dbReference>